<evidence type="ECO:0008006" key="7">
    <source>
        <dbReference type="Google" id="ProtNLM"/>
    </source>
</evidence>
<feature type="transmembrane region" description="Helical" evidence="4">
    <location>
        <begin position="16"/>
        <end position="35"/>
    </location>
</feature>
<evidence type="ECO:0000256" key="1">
    <source>
        <dbReference type="ARBA" id="ARBA00022692"/>
    </source>
</evidence>
<dbReference type="GO" id="GO:0022857">
    <property type="term" value="F:transmembrane transporter activity"/>
    <property type="evidence" value="ECO:0007669"/>
    <property type="project" value="InterPro"/>
</dbReference>
<reference evidence="5" key="1">
    <citation type="submission" date="2023-07" db="EMBL/GenBank/DDBJ databases">
        <title>draft genome sequence of fig (Ficus carica).</title>
        <authorList>
            <person name="Takahashi T."/>
            <person name="Nishimura K."/>
        </authorList>
    </citation>
    <scope>NUCLEOTIDE SEQUENCE</scope>
</reference>
<dbReference type="AlphaFoldDB" id="A0AA88DPE8"/>
<feature type="transmembrane region" description="Helical" evidence="4">
    <location>
        <begin position="47"/>
        <end position="65"/>
    </location>
</feature>
<keyword evidence="1 4" id="KW-0812">Transmembrane</keyword>
<dbReference type="GO" id="GO:0016020">
    <property type="term" value="C:membrane"/>
    <property type="evidence" value="ECO:0007669"/>
    <property type="project" value="InterPro"/>
</dbReference>
<evidence type="ECO:0000313" key="6">
    <source>
        <dbReference type="Proteomes" id="UP001187192"/>
    </source>
</evidence>
<name>A0AA88DPE8_FICCA</name>
<gene>
    <name evidence="5" type="ORF">TIFTF001_028164</name>
</gene>
<dbReference type="EMBL" id="BTGU01000083">
    <property type="protein sequence ID" value="GMN59067.1"/>
    <property type="molecule type" value="Genomic_DNA"/>
</dbReference>
<sequence>MGVKQICDAVHGMKPALLMVVVQFAFTGVNIFYKLAANDGMNLRVIIAYRLVFSTAFMLPLAFFMEWYPRNYHLCIVRVLFLSPIRQRWSQKYN</sequence>
<protein>
    <recommendedName>
        <fullName evidence="7">WAT1-related protein</fullName>
    </recommendedName>
</protein>
<keyword evidence="2 4" id="KW-1133">Transmembrane helix</keyword>
<evidence type="ECO:0000256" key="3">
    <source>
        <dbReference type="ARBA" id="ARBA00023136"/>
    </source>
</evidence>
<evidence type="ECO:0000313" key="5">
    <source>
        <dbReference type="EMBL" id="GMN59067.1"/>
    </source>
</evidence>
<keyword evidence="3 4" id="KW-0472">Membrane</keyword>
<organism evidence="5 6">
    <name type="scientific">Ficus carica</name>
    <name type="common">Common fig</name>
    <dbReference type="NCBI Taxonomy" id="3494"/>
    <lineage>
        <taxon>Eukaryota</taxon>
        <taxon>Viridiplantae</taxon>
        <taxon>Streptophyta</taxon>
        <taxon>Embryophyta</taxon>
        <taxon>Tracheophyta</taxon>
        <taxon>Spermatophyta</taxon>
        <taxon>Magnoliopsida</taxon>
        <taxon>eudicotyledons</taxon>
        <taxon>Gunneridae</taxon>
        <taxon>Pentapetalae</taxon>
        <taxon>rosids</taxon>
        <taxon>fabids</taxon>
        <taxon>Rosales</taxon>
        <taxon>Moraceae</taxon>
        <taxon>Ficeae</taxon>
        <taxon>Ficus</taxon>
    </lineage>
</organism>
<dbReference type="Proteomes" id="UP001187192">
    <property type="component" value="Unassembled WGS sequence"/>
</dbReference>
<accession>A0AA88DPE8</accession>
<proteinExistence type="predicted"/>
<evidence type="ECO:0000256" key="4">
    <source>
        <dbReference type="SAM" id="Phobius"/>
    </source>
</evidence>
<evidence type="ECO:0000256" key="2">
    <source>
        <dbReference type="ARBA" id="ARBA00022989"/>
    </source>
</evidence>
<dbReference type="InterPro" id="IPR030184">
    <property type="entry name" value="WAT1-related"/>
</dbReference>
<keyword evidence="6" id="KW-1185">Reference proteome</keyword>
<dbReference type="PANTHER" id="PTHR31218">
    <property type="entry name" value="WAT1-RELATED PROTEIN"/>
    <property type="match status" value="1"/>
</dbReference>
<comment type="caution">
    <text evidence="5">The sequence shown here is derived from an EMBL/GenBank/DDBJ whole genome shotgun (WGS) entry which is preliminary data.</text>
</comment>